<comment type="similarity">
    <text evidence="1">Belongs to the sel-1 family.</text>
</comment>
<keyword evidence="4" id="KW-1185">Reference proteome</keyword>
<dbReference type="InterPro" id="IPR008271">
    <property type="entry name" value="Ser/Thr_kinase_AS"/>
</dbReference>
<proteinExistence type="inferred from homology"/>
<comment type="caution">
    <text evidence="3">The sequence shown here is derived from an EMBL/GenBank/DDBJ whole genome shotgun (WGS) entry which is preliminary data.</text>
</comment>
<dbReference type="Proteomes" id="UP001470230">
    <property type="component" value="Unassembled WGS sequence"/>
</dbReference>
<evidence type="ECO:0000313" key="4">
    <source>
        <dbReference type="Proteomes" id="UP001470230"/>
    </source>
</evidence>
<protein>
    <recommendedName>
        <fullName evidence="2">Protein kinase domain-containing protein</fullName>
    </recommendedName>
</protein>
<reference evidence="3 4" key="1">
    <citation type="submission" date="2024-04" db="EMBL/GenBank/DDBJ databases">
        <title>Tritrichomonas musculus Genome.</title>
        <authorList>
            <person name="Alves-Ferreira E."/>
            <person name="Grigg M."/>
            <person name="Lorenzi H."/>
            <person name="Galac M."/>
        </authorList>
    </citation>
    <scope>NUCLEOTIDE SEQUENCE [LARGE SCALE GENOMIC DNA]</scope>
    <source>
        <strain evidence="3 4">EAF2021</strain>
    </source>
</reference>
<name>A0ABR2JFB8_9EUKA</name>
<evidence type="ECO:0000313" key="3">
    <source>
        <dbReference type="EMBL" id="KAK8876627.1"/>
    </source>
</evidence>
<dbReference type="EMBL" id="JAPFFF010000012">
    <property type="protein sequence ID" value="KAK8876627.1"/>
    <property type="molecule type" value="Genomic_DNA"/>
</dbReference>
<dbReference type="SUPFAM" id="SSF56112">
    <property type="entry name" value="Protein kinase-like (PK-like)"/>
    <property type="match status" value="1"/>
</dbReference>
<sequence length="1266" mass="149005">METAFNDFQNSKKNHQILFSNKNFQSIFDNFRFFLIDDENQYTKDILLIQNKRKIIIIDEREFMGQNYFIVCFEETIMIICANNLDQMKIFFNKNKDSDIFALDKSSFNTFSSQITDNQSIFNFSIIDQTFTSEITTLLRSFKVTNNSNIWNLIRRSLSGYLIKKAYQNSYDDRVQNCQQLFIKKLEQIHLSKDDFIVMRNIYSTASSSLALVYQIPLQKFFVVKKVLTSLDSKLNTREYNNYLNVHHPFLLKCYDSPDLKTKNALILEYIEGSTLEDIKMMKLEMNDKMKIIFEIMLVIEYLHNNGYIYRDLKPNNVMLNKDKTIVLIDLDRMIKRVDLFDENESTVLFHQYAAPEIANGLNFSYPVDIYSIGALMYYIIFEEHFSSSIDLQQQSSGIFSLIKQCIDSDPSKRPSISKLIDTFYFYFFSKISKEIDEIDSIKITIDVHSNKFTLYWLFLAEYKHPFSLYLLGKMYDVSNYFKRDINKVIHYYTLSADKNNANAQFYLGLIYDNMHNGEKAVHYYTLAADNNDPYAQFNLGSIYAKGKYCKKDIEKTIHYWKLAADQNDLKSLFNLGLLYYEDKLIQRDINKAIHYFQRAADFNYSFAQCRLGMIYMEGKHVTRDVNKALYYYQLASGQNNADAHHQLGMIYLKGEYVKTDINKAIKYLQLSAQYNNVNSLFTLGLIYDKGQFISRDVNKAIHYYELAASLSDSSAQYNLGLIYNNSESFLFDINKAIYYYTLAANQNYLDAQYNLASIYYNGAFVARDINKAINYFTLAADQYHLESQFALGLIYYKGEFIKRDVNKTLHYWSLAASQYHSDSQTNLGIIYYKGEFVPRDINKAIYYWSLAAKQNNSCAQFNLGLIYSENKYVKQDMSKAIYYYTLAADQCHSYAQYNLGIIYYNGEFVTRDINKAIHYLSLAAEQNNSEAQYKLGLIYKEGKYVKQDIDKAIHYYELSSIQNNPKALLITAIIYLRGKYVKQDINKAIRYFTFAANQNEPFAQYILGVIYTNGLLVQRNINKAIYYFHQSNNENSRFILGVLYSKNEFIKRDIDKAIHYYKEASSLNNRYSKNNLAMIYKRGFKTKKNIIYSIELLNEAIKQRKTNKLNDVYFTNKNNKQNDFIPEYNLAHIYFYIESDFDKSIELLIKLVEDLKIAKELLALVLIKKLAKISLKLFEDEIQKYNQKVNANKLSSYIYEYIQSNKIDDENNYKRYLEVYREKDFMYDYNYKAVATSSFLNEKEENIHINSINYLFYEGFDLPIE</sequence>
<dbReference type="InterPro" id="IPR000719">
    <property type="entry name" value="Prot_kinase_dom"/>
</dbReference>
<evidence type="ECO:0000259" key="2">
    <source>
        <dbReference type="PROSITE" id="PS50011"/>
    </source>
</evidence>
<dbReference type="Pfam" id="PF08238">
    <property type="entry name" value="Sel1"/>
    <property type="match status" value="18"/>
</dbReference>
<dbReference type="PROSITE" id="PS00108">
    <property type="entry name" value="PROTEIN_KINASE_ST"/>
    <property type="match status" value="1"/>
</dbReference>
<dbReference type="InterPro" id="IPR019734">
    <property type="entry name" value="TPR_rpt"/>
</dbReference>
<dbReference type="PANTHER" id="PTHR11102">
    <property type="entry name" value="SEL-1-LIKE PROTEIN"/>
    <property type="match status" value="1"/>
</dbReference>
<gene>
    <name evidence="3" type="ORF">M9Y10_006845</name>
</gene>
<accession>A0ABR2JFB8</accession>
<dbReference type="SMART" id="SM00028">
    <property type="entry name" value="TPR"/>
    <property type="match status" value="6"/>
</dbReference>
<dbReference type="InterPro" id="IPR050767">
    <property type="entry name" value="Sel1_AlgK"/>
</dbReference>
<dbReference type="InterPro" id="IPR011009">
    <property type="entry name" value="Kinase-like_dom_sf"/>
</dbReference>
<evidence type="ECO:0000256" key="1">
    <source>
        <dbReference type="ARBA" id="ARBA00038101"/>
    </source>
</evidence>
<dbReference type="InterPro" id="IPR011990">
    <property type="entry name" value="TPR-like_helical_dom_sf"/>
</dbReference>
<organism evidence="3 4">
    <name type="scientific">Tritrichomonas musculus</name>
    <dbReference type="NCBI Taxonomy" id="1915356"/>
    <lineage>
        <taxon>Eukaryota</taxon>
        <taxon>Metamonada</taxon>
        <taxon>Parabasalia</taxon>
        <taxon>Tritrichomonadida</taxon>
        <taxon>Tritrichomonadidae</taxon>
        <taxon>Tritrichomonas</taxon>
    </lineage>
</organism>
<dbReference type="SMART" id="SM00220">
    <property type="entry name" value="S_TKc"/>
    <property type="match status" value="1"/>
</dbReference>
<dbReference type="Pfam" id="PF00069">
    <property type="entry name" value="Pkinase"/>
    <property type="match status" value="1"/>
</dbReference>
<dbReference type="Gene3D" id="1.10.510.10">
    <property type="entry name" value="Transferase(Phosphotransferase) domain 1"/>
    <property type="match status" value="1"/>
</dbReference>
<dbReference type="SMART" id="SM00671">
    <property type="entry name" value="SEL1"/>
    <property type="match status" value="18"/>
</dbReference>
<dbReference type="PROSITE" id="PS50011">
    <property type="entry name" value="PROTEIN_KINASE_DOM"/>
    <property type="match status" value="1"/>
</dbReference>
<dbReference type="SUPFAM" id="SSF81901">
    <property type="entry name" value="HCP-like"/>
    <property type="match status" value="5"/>
</dbReference>
<feature type="domain" description="Protein kinase" evidence="2">
    <location>
        <begin position="199"/>
        <end position="428"/>
    </location>
</feature>
<dbReference type="Gene3D" id="1.25.40.10">
    <property type="entry name" value="Tetratricopeptide repeat domain"/>
    <property type="match status" value="6"/>
</dbReference>
<dbReference type="CDD" id="cd00180">
    <property type="entry name" value="PKc"/>
    <property type="match status" value="1"/>
</dbReference>
<dbReference type="InterPro" id="IPR006597">
    <property type="entry name" value="Sel1-like"/>
</dbReference>
<dbReference type="PANTHER" id="PTHR11102:SF160">
    <property type="entry name" value="ERAD-ASSOCIATED E3 UBIQUITIN-PROTEIN LIGASE COMPONENT HRD3"/>
    <property type="match status" value="1"/>
</dbReference>